<dbReference type="AlphaFoldDB" id="A0A2K1DYD8"/>
<dbReference type="InterPro" id="IPR032710">
    <property type="entry name" value="NTF2-like_dom_sf"/>
</dbReference>
<protein>
    <recommendedName>
        <fullName evidence="1">SnoaL-like domain-containing protein</fullName>
    </recommendedName>
</protein>
<evidence type="ECO:0000313" key="3">
    <source>
        <dbReference type="Proteomes" id="UP000236641"/>
    </source>
</evidence>
<dbReference type="Gene3D" id="3.10.450.50">
    <property type="match status" value="1"/>
</dbReference>
<dbReference type="RefSeq" id="WP_103052084.1">
    <property type="nucleotide sequence ID" value="NZ_POWF01000004.1"/>
</dbReference>
<gene>
    <name evidence="2" type="ORF">C1T31_08610</name>
</gene>
<name>A0A2K1DYD8_9FLAO</name>
<dbReference type="Proteomes" id="UP000236641">
    <property type="component" value="Unassembled WGS sequence"/>
</dbReference>
<dbReference type="SUPFAM" id="SSF54427">
    <property type="entry name" value="NTF2-like"/>
    <property type="match status" value="1"/>
</dbReference>
<accession>A0A2K1DYD8</accession>
<keyword evidence="3" id="KW-1185">Reference proteome</keyword>
<dbReference type="EMBL" id="POWF01000004">
    <property type="protein sequence ID" value="PNQ73045.1"/>
    <property type="molecule type" value="Genomic_DNA"/>
</dbReference>
<reference evidence="2 3" key="1">
    <citation type="submission" date="2018-01" db="EMBL/GenBank/DDBJ databases">
        <title>The draft genome of Hanstruepera neustonica JCM19743.</title>
        <authorList>
            <person name="He R.-H."/>
            <person name="Du Z.-J."/>
        </authorList>
    </citation>
    <scope>NUCLEOTIDE SEQUENCE [LARGE SCALE GENOMIC DNA]</scope>
    <source>
        <strain evidence="2 3">JCM19743</strain>
    </source>
</reference>
<dbReference type="InterPro" id="IPR037401">
    <property type="entry name" value="SnoaL-like"/>
</dbReference>
<comment type="caution">
    <text evidence="2">The sequence shown here is derived from an EMBL/GenBank/DDBJ whole genome shotgun (WGS) entry which is preliminary data.</text>
</comment>
<organism evidence="2 3">
    <name type="scientific">Hanstruepera neustonica</name>
    <dbReference type="NCBI Taxonomy" id="1445657"/>
    <lineage>
        <taxon>Bacteria</taxon>
        <taxon>Pseudomonadati</taxon>
        <taxon>Bacteroidota</taxon>
        <taxon>Flavobacteriia</taxon>
        <taxon>Flavobacteriales</taxon>
        <taxon>Flavobacteriaceae</taxon>
        <taxon>Hanstruepera</taxon>
    </lineage>
</organism>
<evidence type="ECO:0000313" key="2">
    <source>
        <dbReference type="EMBL" id="PNQ73045.1"/>
    </source>
</evidence>
<proteinExistence type="predicted"/>
<sequence length="129" mass="15118">MASKKIIKKFFNSDLANDLSLIEKFYHKDCEVHWNSSKGYRFRDFKGTLEFFKGITESYSNLRFDTTHLLKDKNAVVARYTLYGTTIESADEMPLAHYVSIIEFKDDKIYRVYEMSQPADQVTLNSNSF</sequence>
<feature type="domain" description="SnoaL-like" evidence="1">
    <location>
        <begin position="16"/>
        <end position="111"/>
    </location>
</feature>
<dbReference type="OrthoDB" id="1452256at2"/>
<dbReference type="Pfam" id="PF12680">
    <property type="entry name" value="SnoaL_2"/>
    <property type="match status" value="1"/>
</dbReference>
<evidence type="ECO:0000259" key="1">
    <source>
        <dbReference type="Pfam" id="PF12680"/>
    </source>
</evidence>